<protein>
    <recommendedName>
        <fullName evidence="3">HTH domain protein</fullName>
    </recommendedName>
</protein>
<name>A0A0U5D2B1_9EURY</name>
<geneLocation type="plasmid" evidence="2">
    <name>pSTJ001</name>
</geneLocation>
<organism evidence="1 2">
    <name type="scientific">Halobacterium hubeiense</name>
    <dbReference type="NCBI Taxonomy" id="1407499"/>
    <lineage>
        <taxon>Archaea</taxon>
        <taxon>Methanobacteriati</taxon>
        <taxon>Methanobacteriota</taxon>
        <taxon>Stenosarchaea group</taxon>
        <taxon>Halobacteria</taxon>
        <taxon>Halobacteriales</taxon>
        <taxon>Halobacteriaceae</taxon>
        <taxon>Halobacterium</taxon>
    </lineage>
</organism>
<gene>
    <name evidence="1" type="ORF">HHUB_4248</name>
</gene>
<sequence length="242" mass="28410">MYQYEAVAKVMEDNGGYATLKHLYEHAPHVEGSEWGTKTPNASIRRIVQRRDEFFKLKPGLWALEAHREDLPDHLTTEDVDDDQQAEYNHSYFQGLLAEVGNMRVADTWIPAQDKNQKFLDRTLGDVRTFDEIPEFSYERMVRRARTVDVVWFNDRQMPHSLLEVEFSTDFQNSLHKFLDLQDYYANFVIVADETRKDQFEKRLDQTGFAPIRDRVDFLNFEEVSTLHSATNDANPVVQRIT</sequence>
<evidence type="ECO:0000313" key="1">
    <source>
        <dbReference type="EMBL" id="CQH63997.1"/>
    </source>
</evidence>
<evidence type="ECO:0008006" key="3">
    <source>
        <dbReference type="Google" id="ProtNLM"/>
    </source>
</evidence>
<dbReference type="AlphaFoldDB" id="A0A0U5D2B1"/>
<evidence type="ECO:0000313" key="2">
    <source>
        <dbReference type="Proteomes" id="UP000066737"/>
    </source>
</evidence>
<dbReference type="OrthoDB" id="275353at2157"/>
<dbReference type="Proteomes" id="UP000066737">
    <property type="component" value="Plasmid pSTJ001"/>
</dbReference>
<dbReference type="RefSeq" id="WP_059058673.1">
    <property type="nucleotide sequence ID" value="NZ_LN831303.1"/>
</dbReference>
<reference evidence="2" key="1">
    <citation type="journal article" date="2016" name="Environ. Microbiol.">
        <title>The complete genome of a viable archaeum isolated from 123-million-year-old rock salt.</title>
        <authorList>
            <person name="Jaakkola S.T."/>
            <person name="Pfeiffer F."/>
            <person name="Ravantti J.J."/>
            <person name="Guo Q."/>
            <person name="Liu Y."/>
            <person name="Chen X."/>
            <person name="Ma H."/>
            <person name="Yang C."/>
            <person name="Oksanen H.M."/>
            <person name="Bamford D.H."/>
        </authorList>
    </citation>
    <scope>NUCLEOTIDE SEQUENCE</scope>
    <source>
        <strain evidence="2">JI20-1</strain>
        <plasmid evidence="2">Plasmid pSTJ001</plasmid>
    </source>
</reference>
<keyword evidence="2" id="KW-1185">Reference proteome</keyword>
<dbReference type="GeneID" id="26660560"/>
<proteinExistence type="predicted"/>
<accession>A0A0U5D2B1</accession>
<dbReference type="KEGG" id="hhb:Hhub_4248"/>
<dbReference type="EMBL" id="LN831303">
    <property type="protein sequence ID" value="CQH63997.1"/>
    <property type="molecule type" value="Genomic_DNA"/>
</dbReference>